<dbReference type="Gene3D" id="2.40.110.10">
    <property type="entry name" value="Butyryl-CoA Dehydrogenase, subunit A, domain 2"/>
    <property type="match status" value="1"/>
</dbReference>
<dbReference type="SUPFAM" id="SSF47203">
    <property type="entry name" value="Acyl-CoA dehydrogenase C-terminal domain-like"/>
    <property type="match status" value="1"/>
</dbReference>
<evidence type="ECO:0000313" key="1">
    <source>
        <dbReference type="EMBL" id="SIO00496.1"/>
    </source>
</evidence>
<dbReference type="EMBL" id="FSRL01000001">
    <property type="protein sequence ID" value="SIO00496.1"/>
    <property type="molecule type" value="Genomic_DNA"/>
</dbReference>
<dbReference type="AlphaFoldDB" id="A0A1N6FYT0"/>
<proteinExistence type="predicted"/>
<dbReference type="InterPro" id="IPR036250">
    <property type="entry name" value="AcylCo_DH-like_C"/>
</dbReference>
<dbReference type="SUPFAM" id="SSF56645">
    <property type="entry name" value="Acyl-CoA dehydrogenase NM domain-like"/>
    <property type="match status" value="1"/>
</dbReference>
<reference evidence="2" key="1">
    <citation type="submission" date="2016-11" db="EMBL/GenBank/DDBJ databases">
        <authorList>
            <person name="Varghese N."/>
            <person name="Submissions S."/>
        </authorList>
    </citation>
    <scope>NUCLEOTIDE SEQUENCE [LARGE SCALE GENOMIC DNA]</scope>
    <source>
        <strain evidence="2">DSM 29440</strain>
    </source>
</reference>
<accession>A0A1N6FYT0</accession>
<dbReference type="GO" id="GO:0050660">
    <property type="term" value="F:flavin adenine dinucleotide binding"/>
    <property type="evidence" value="ECO:0007669"/>
    <property type="project" value="InterPro"/>
</dbReference>
<dbReference type="InterPro" id="IPR009100">
    <property type="entry name" value="AcylCoA_DH/oxidase_NM_dom_sf"/>
</dbReference>
<gene>
    <name evidence="1" type="ORF">SAMN05444002_2074</name>
</gene>
<dbReference type="GO" id="GO:0016627">
    <property type="term" value="F:oxidoreductase activity, acting on the CH-CH group of donors"/>
    <property type="evidence" value="ECO:0007669"/>
    <property type="project" value="InterPro"/>
</dbReference>
<dbReference type="InterPro" id="IPR037069">
    <property type="entry name" value="AcylCoA_DH/ox_N_sf"/>
</dbReference>
<dbReference type="STRING" id="1217970.SAMN05444002_2074"/>
<dbReference type="RefSeq" id="WP_084192984.1">
    <property type="nucleotide sequence ID" value="NZ_FSRL01000001.1"/>
</dbReference>
<evidence type="ECO:0000313" key="2">
    <source>
        <dbReference type="Proteomes" id="UP000184932"/>
    </source>
</evidence>
<dbReference type="Gene3D" id="1.10.540.10">
    <property type="entry name" value="Acyl-CoA dehydrogenase/oxidase, N-terminal domain"/>
    <property type="match status" value="1"/>
</dbReference>
<name>A0A1N6FYT0_9RHOB</name>
<dbReference type="Gene3D" id="1.20.140.10">
    <property type="entry name" value="Butyryl-CoA Dehydrogenase, subunit A, domain 3"/>
    <property type="match status" value="1"/>
</dbReference>
<dbReference type="InterPro" id="IPR046373">
    <property type="entry name" value="Acyl-CoA_Oxase/DH_mid-dom_sf"/>
</dbReference>
<dbReference type="Proteomes" id="UP000184932">
    <property type="component" value="Unassembled WGS sequence"/>
</dbReference>
<sequence>MRTAAPDTRACDTEGSVLAEIAAHAGEADTGASDLSADMALLVRHGLLDRLVSTAADPRDSVTLLRRIGRASLSVGRLAEGHMNALRLVQLYGSDSQRRRVWAAARAGMIHGVWGADGSPGVSLAMRIGRRGRLAGQKRFCSGLGVVGAVVLTARTDEGTQLVLANSGDPHRADASCWQVSGMRATASGSYDFDGVEAETLGAPGDYEREPHFQGGVWRYAALHVGGLEALAEAVRAGVADRGDAASEAQLHRVARIATLAHGARLLVEDAARQVEAPGAGEAAVALSLAVREAVEQACLDGIAIADRALGTRAFAEPSLPDRVRRDLSFFLRQADLDGKLTQVGRSLCSADRPVGEGWGS</sequence>
<keyword evidence="2" id="KW-1185">Reference proteome</keyword>
<protein>
    <submittedName>
        <fullName evidence="1">Acyl-CoA dehydrogenase</fullName>
    </submittedName>
</protein>
<dbReference type="OrthoDB" id="2986495at2"/>
<organism evidence="1 2">
    <name type="scientific">Vannielia litorea</name>
    <dbReference type="NCBI Taxonomy" id="1217970"/>
    <lineage>
        <taxon>Bacteria</taxon>
        <taxon>Pseudomonadati</taxon>
        <taxon>Pseudomonadota</taxon>
        <taxon>Alphaproteobacteria</taxon>
        <taxon>Rhodobacterales</taxon>
        <taxon>Paracoccaceae</taxon>
        <taxon>Vannielia</taxon>
    </lineage>
</organism>